<dbReference type="AlphaFoldDB" id="A0A146KA87"/>
<reference evidence="1" key="1">
    <citation type="submission" date="2015-07" db="EMBL/GenBank/DDBJ databases">
        <title>Adaptation to a free-living lifestyle via gene acquisitions in the diplomonad Trepomonas sp. PC1.</title>
        <authorList>
            <person name="Xu F."/>
            <person name="Jerlstrom-Hultqvist J."/>
            <person name="Kolisko M."/>
            <person name="Simpson A.G.B."/>
            <person name="Roger A.J."/>
            <person name="Svard S.G."/>
            <person name="Andersson J.O."/>
        </authorList>
    </citation>
    <scope>NUCLEOTIDE SEQUENCE</scope>
    <source>
        <strain evidence="1">PC1</strain>
    </source>
</reference>
<dbReference type="Pfam" id="PF00071">
    <property type="entry name" value="Ras"/>
    <property type="match status" value="1"/>
</dbReference>
<organism evidence="1">
    <name type="scientific">Trepomonas sp. PC1</name>
    <dbReference type="NCBI Taxonomy" id="1076344"/>
    <lineage>
        <taxon>Eukaryota</taxon>
        <taxon>Metamonada</taxon>
        <taxon>Diplomonadida</taxon>
        <taxon>Hexamitidae</taxon>
        <taxon>Hexamitinae</taxon>
        <taxon>Trepomonas</taxon>
    </lineage>
</organism>
<accession>A0A146KA87</accession>
<name>A0A146KA87_9EUKA</name>
<protein>
    <submittedName>
        <fullName evidence="1">Rab-like protein</fullName>
    </submittedName>
</protein>
<dbReference type="InterPro" id="IPR027417">
    <property type="entry name" value="P-loop_NTPase"/>
</dbReference>
<dbReference type="GO" id="GO:0003924">
    <property type="term" value="F:GTPase activity"/>
    <property type="evidence" value="ECO:0007669"/>
    <property type="project" value="InterPro"/>
</dbReference>
<gene>
    <name evidence="1" type="ORF">TPC1_15652</name>
</gene>
<sequence>PQYVFTHLSNQYQISISSYSCLENDLKYQNFRGLELIYLVIDSSSPDVFDQIQLWHNELQNVQTKASLCLVMNKTDLRPKNQVLEQKIKKKFQFEKVFWCSVQQNYNFDQLFLQGVKYVQNDDESLVFNSTFEKGTMLYKKEKG</sequence>
<feature type="non-terminal residue" evidence="1">
    <location>
        <position position="1"/>
    </location>
</feature>
<feature type="non-terminal residue" evidence="1">
    <location>
        <position position="144"/>
    </location>
</feature>
<proteinExistence type="predicted"/>
<dbReference type="InterPro" id="IPR001806">
    <property type="entry name" value="Small_GTPase"/>
</dbReference>
<dbReference type="SUPFAM" id="SSF52540">
    <property type="entry name" value="P-loop containing nucleoside triphosphate hydrolases"/>
    <property type="match status" value="1"/>
</dbReference>
<dbReference type="Gene3D" id="3.40.50.300">
    <property type="entry name" value="P-loop containing nucleotide triphosphate hydrolases"/>
    <property type="match status" value="1"/>
</dbReference>
<dbReference type="EMBL" id="GDID01004190">
    <property type="protein sequence ID" value="JAP92416.1"/>
    <property type="molecule type" value="Transcribed_RNA"/>
</dbReference>
<dbReference type="GO" id="GO:0005525">
    <property type="term" value="F:GTP binding"/>
    <property type="evidence" value="ECO:0007669"/>
    <property type="project" value="InterPro"/>
</dbReference>
<evidence type="ECO:0000313" key="1">
    <source>
        <dbReference type="EMBL" id="JAP92416.1"/>
    </source>
</evidence>